<evidence type="ECO:0000313" key="6">
    <source>
        <dbReference type="Proteomes" id="UP000199598"/>
    </source>
</evidence>
<gene>
    <name evidence="5" type="ORF">SAMN04488518_10497</name>
</gene>
<evidence type="ECO:0000256" key="2">
    <source>
        <dbReference type="ARBA" id="ARBA00022603"/>
    </source>
</evidence>
<dbReference type="SUPFAM" id="SSF53335">
    <property type="entry name" value="S-adenosyl-L-methionine-dependent methyltransferases"/>
    <property type="match status" value="1"/>
</dbReference>
<sequence>MTQDNLAASHFQNAGESYAKYRPTYPDELVEFLVSQCQQHNLALDVGCGNGQFSSIIAKHFRQVLATDVSASQIENAAPVPNIRFAVEPAEHCSAEDTSLNLIVAAQAAHWFDLASFYEEVRRIAAPGCVLALVSYGVLSINHAECNARFRLFYYDEIGPFWPPERQHVDNGYASFDFPFQELEYPEMSIERDWTLEQFIGYVRTWSSVKAAAKAGKQSLMESFAKELTSLWGDPQQLRKISWPIAMRLGHV</sequence>
<evidence type="ECO:0000259" key="4">
    <source>
        <dbReference type="Pfam" id="PF08241"/>
    </source>
</evidence>
<dbReference type="EMBL" id="FOSK01000004">
    <property type="protein sequence ID" value="SFK32576.1"/>
    <property type="molecule type" value="Genomic_DNA"/>
</dbReference>
<dbReference type="InterPro" id="IPR013216">
    <property type="entry name" value="Methyltransf_11"/>
</dbReference>
<dbReference type="CDD" id="cd02440">
    <property type="entry name" value="AdoMet_MTases"/>
    <property type="match status" value="1"/>
</dbReference>
<keyword evidence="6" id="KW-1185">Reference proteome</keyword>
<dbReference type="GO" id="GO:0008168">
    <property type="term" value="F:methyltransferase activity"/>
    <property type="evidence" value="ECO:0007669"/>
    <property type="project" value="UniProtKB-KW"/>
</dbReference>
<dbReference type="Pfam" id="PF08241">
    <property type="entry name" value="Methyltransf_11"/>
    <property type="match status" value="1"/>
</dbReference>
<dbReference type="PANTHER" id="PTHR44942">
    <property type="entry name" value="METHYLTRANSF_11 DOMAIN-CONTAINING PROTEIN"/>
    <property type="match status" value="1"/>
</dbReference>
<keyword evidence="3" id="KW-0808">Transferase</keyword>
<evidence type="ECO:0000256" key="1">
    <source>
        <dbReference type="ARBA" id="ARBA00008361"/>
    </source>
</evidence>
<proteinExistence type="inferred from homology"/>
<dbReference type="InterPro" id="IPR029063">
    <property type="entry name" value="SAM-dependent_MTases_sf"/>
</dbReference>
<dbReference type="PANTHER" id="PTHR44942:SF4">
    <property type="entry name" value="METHYLTRANSFERASE TYPE 11 DOMAIN-CONTAINING PROTEIN"/>
    <property type="match status" value="1"/>
</dbReference>
<name>A0A1I3YMX4_9HYPH</name>
<accession>A0A1I3YMX4</accession>
<evidence type="ECO:0000313" key="5">
    <source>
        <dbReference type="EMBL" id="SFK32576.1"/>
    </source>
</evidence>
<dbReference type="InterPro" id="IPR051052">
    <property type="entry name" value="Diverse_substrate_MTase"/>
</dbReference>
<dbReference type="Proteomes" id="UP000199598">
    <property type="component" value="Unassembled WGS sequence"/>
</dbReference>
<reference evidence="5 6" key="1">
    <citation type="submission" date="2016-10" db="EMBL/GenBank/DDBJ databases">
        <authorList>
            <person name="Varghese N."/>
            <person name="Submissions S."/>
        </authorList>
    </citation>
    <scope>NUCLEOTIDE SEQUENCE [LARGE SCALE GENOMIC DNA]</scope>
    <source>
        <strain evidence="5 6">DSM 16392</strain>
    </source>
</reference>
<organism evidence="5 6">
    <name type="scientific">Pseudovibrio ascidiaceicola</name>
    <dbReference type="NCBI Taxonomy" id="285279"/>
    <lineage>
        <taxon>Bacteria</taxon>
        <taxon>Pseudomonadati</taxon>
        <taxon>Pseudomonadota</taxon>
        <taxon>Alphaproteobacteria</taxon>
        <taxon>Hyphomicrobiales</taxon>
        <taxon>Stappiaceae</taxon>
        <taxon>Pseudovibrio</taxon>
    </lineage>
</organism>
<dbReference type="GO" id="GO:0032259">
    <property type="term" value="P:methylation"/>
    <property type="evidence" value="ECO:0007669"/>
    <property type="project" value="UniProtKB-KW"/>
</dbReference>
<feature type="domain" description="Methyltransferase type 11" evidence="4">
    <location>
        <begin position="44"/>
        <end position="132"/>
    </location>
</feature>
<dbReference type="RefSeq" id="WP_093518694.1">
    <property type="nucleotide sequence ID" value="NZ_FOSK01000004.1"/>
</dbReference>
<dbReference type="Gene3D" id="3.40.50.150">
    <property type="entry name" value="Vaccinia Virus protein VP39"/>
    <property type="match status" value="1"/>
</dbReference>
<keyword evidence="2 5" id="KW-0489">Methyltransferase</keyword>
<protein>
    <submittedName>
        <fullName evidence="5">Methyltransferase domain-containing protein</fullName>
    </submittedName>
</protein>
<evidence type="ECO:0000256" key="3">
    <source>
        <dbReference type="ARBA" id="ARBA00022679"/>
    </source>
</evidence>
<comment type="similarity">
    <text evidence="1">Belongs to the methyltransferase superfamily.</text>
</comment>
<comment type="caution">
    <text evidence="5">The sequence shown here is derived from an EMBL/GenBank/DDBJ whole genome shotgun (WGS) entry which is preliminary data.</text>
</comment>